<dbReference type="OrthoDB" id="1920918at2"/>
<dbReference type="RefSeq" id="WP_010771696.1">
    <property type="nucleotide sequence ID" value="NZ_KB946333.1"/>
</dbReference>
<reference evidence="1 2" key="1">
    <citation type="submission" date="2013-02" db="EMBL/GenBank/DDBJ databases">
        <title>The Genome Sequence of Enterococcus caccae BAA-1240.</title>
        <authorList>
            <consortium name="The Broad Institute Genome Sequencing Platform"/>
            <consortium name="The Broad Institute Genome Sequencing Center for Infectious Disease"/>
            <person name="Earl A.M."/>
            <person name="Gilmore M.S."/>
            <person name="Lebreton F."/>
            <person name="Walker B."/>
            <person name="Young S.K."/>
            <person name="Zeng Q."/>
            <person name="Gargeya S."/>
            <person name="Fitzgerald M."/>
            <person name="Haas B."/>
            <person name="Abouelleil A."/>
            <person name="Alvarado L."/>
            <person name="Arachchi H.M."/>
            <person name="Berlin A.M."/>
            <person name="Chapman S.B."/>
            <person name="Dewar J."/>
            <person name="Goldberg J."/>
            <person name="Griggs A."/>
            <person name="Gujja S."/>
            <person name="Hansen M."/>
            <person name="Howarth C."/>
            <person name="Imamovic A."/>
            <person name="Larimer J."/>
            <person name="McCowan C."/>
            <person name="Murphy C."/>
            <person name="Neiman D."/>
            <person name="Pearson M."/>
            <person name="Priest M."/>
            <person name="Roberts A."/>
            <person name="Saif S."/>
            <person name="Shea T."/>
            <person name="Sisk P."/>
            <person name="Sykes S."/>
            <person name="Wortman J."/>
            <person name="Nusbaum C."/>
            <person name="Birren B."/>
        </authorList>
    </citation>
    <scope>NUCLEOTIDE SEQUENCE [LARGE SCALE GENOMIC DNA]</scope>
    <source>
        <strain evidence="1 2">ATCC BAA-1240</strain>
    </source>
</reference>
<name>R3WE84_9ENTE</name>
<evidence type="ECO:0000313" key="2">
    <source>
        <dbReference type="Proteomes" id="UP000013840"/>
    </source>
</evidence>
<keyword evidence="2" id="KW-1185">Reference proteome</keyword>
<organism evidence="1 2">
    <name type="scientific">Enterococcus caccae ATCC BAA-1240</name>
    <dbReference type="NCBI Taxonomy" id="1158612"/>
    <lineage>
        <taxon>Bacteria</taxon>
        <taxon>Bacillati</taxon>
        <taxon>Bacillota</taxon>
        <taxon>Bacilli</taxon>
        <taxon>Lactobacillales</taxon>
        <taxon>Enterococcaceae</taxon>
        <taxon>Enterococcus</taxon>
    </lineage>
</organism>
<evidence type="ECO:0000313" key="1">
    <source>
        <dbReference type="EMBL" id="EOL45772.1"/>
    </source>
</evidence>
<comment type="caution">
    <text evidence="1">The sequence shown here is derived from an EMBL/GenBank/DDBJ whole genome shotgun (WGS) entry which is preliminary data.</text>
</comment>
<gene>
    <name evidence="1" type="ORF">UC7_01569</name>
</gene>
<dbReference type="Proteomes" id="UP000013840">
    <property type="component" value="Unassembled WGS sequence"/>
</dbReference>
<protein>
    <submittedName>
        <fullName evidence="1">Uncharacterized protein</fullName>
    </submittedName>
</protein>
<dbReference type="PATRIC" id="fig|1158612.3.peg.1556"/>
<sequence length="87" mass="10065">MNVTYDEYGRMNYCPELHTKRGEPWTQEDLDYLKEWYSVIGPEEMSFALERPVKAIMTRASSMGIKVVGNNKRLKKEPTSVAPEEGH</sequence>
<accession>R3WE84</accession>
<proteinExistence type="predicted"/>
<dbReference type="EMBL" id="AJAU01000017">
    <property type="protein sequence ID" value="EOL45772.1"/>
    <property type="molecule type" value="Genomic_DNA"/>
</dbReference>
<dbReference type="AlphaFoldDB" id="R3WE84"/>
<dbReference type="STRING" id="317735.RU98_GL002206"/>